<sequence length="182" mass="20538">MMKQFLVYLGILFFVISCNKKGESAASGSDSISITAKINALYSQYGKSNEMVYKQPIPGDLFSESLKKELEKAIETSKADIEKVKKSAHPDEKPLIFEGAIFSSLYEGFTRYKIQSTDIHDTTADVTVQFEYNQATPHVVWTDKVHCIKENNQWKIDNISFDPIGNSGNLKIRLSDFIQNTP</sequence>
<organism evidence="1 2">
    <name type="scientific">Chryseobacterium indologenes</name>
    <name type="common">Flavobacterium indologenes</name>
    <dbReference type="NCBI Taxonomy" id="253"/>
    <lineage>
        <taxon>Bacteria</taxon>
        <taxon>Pseudomonadati</taxon>
        <taxon>Bacteroidota</taxon>
        <taxon>Flavobacteriia</taxon>
        <taxon>Flavobacteriales</taxon>
        <taxon>Weeksellaceae</taxon>
        <taxon>Chryseobacterium group</taxon>
        <taxon>Chryseobacterium</taxon>
    </lineage>
</organism>
<proteinExistence type="predicted"/>
<evidence type="ECO:0000313" key="2">
    <source>
        <dbReference type="Proteomes" id="UP000269015"/>
    </source>
</evidence>
<dbReference type="PROSITE" id="PS51257">
    <property type="entry name" value="PROKAR_LIPOPROTEIN"/>
    <property type="match status" value="1"/>
</dbReference>
<accession>A0AAD0YU99</accession>
<evidence type="ECO:0000313" key="1">
    <source>
        <dbReference type="EMBL" id="AZB17016.1"/>
    </source>
</evidence>
<dbReference type="EMBL" id="CP033930">
    <property type="protein sequence ID" value="AZB17016.1"/>
    <property type="molecule type" value="Genomic_DNA"/>
</dbReference>
<reference evidence="1 2" key="1">
    <citation type="submission" date="2018-11" db="EMBL/GenBank/DDBJ databases">
        <title>Proposal to divide the Flavobacteriaceae and reorganize its genera based on Amino Acid Identity values calculated from whole genome sequences.</title>
        <authorList>
            <person name="Nicholson A.C."/>
            <person name="Gulvik C.A."/>
            <person name="Whitney A.M."/>
            <person name="Humrighouse B.W."/>
            <person name="Bell M."/>
            <person name="Holmes B."/>
            <person name="Steigerwalt A.G."/>
            <person name="Villarma A."/>
            <person name="Sheth M."/>
            <person name="Batra D."/>
            <person name="Pryor J."/>
            <person name="Bernardet J.-F."/>
            <person name="Hugo C."/>
            <person name="Kampfer P."/>
            <person name="Newman J."/>
            <person name="McQuiston J.R."/>
        </authorList>
    </citation>
    <scope>NUCLEOTIDE SEQUENCE [LARGE SCALE GENOMIC DNA]</scope>
    <source>
        <strain evidence="1 2">H5559</strain>
    </source>
</reference>
<name>A0AAD0YU99_CHRID</name>
<gene>
    <name evidence="1" type="ORF">EG352_04140</name>
</gene>
<dbReference type="Proteomes" id="UP000269015">
    <property type="component" value="Chromosome"/>
</dbReference>
<dbReference type="AlphaFoldDB" id="A0AAD0YU99"/>
<dbReference type="Gene3D" id="3.10.450.50">
    <property type="match status" value="1"/>
</dbReference>
<dbReference type="RefSeq" id="WP_061085011.1">
    <property type="nucleotide sequence ID" value="NZ_CP033930.1"/>
</dbReference>
<protein>
    <submittedName>
        <fullName evidence="1">DUF3828 domain-containing protein</fullName>
    </submittedName>
</protein>